<protein>
    <submittedName>
        <fullName evidence="1">Uncharacterized protein</fullName>
    </submittedName>
</protein>
<reference evidence="1 2" key="1">
    <citation type="journal article" date="2019" name="Sci. Rep.">
        <title>Orb-weaving spider Araneus ventricosus genome elucidates the spidroin gene catalogue.</title>
        <authorList>
            <person name="Kono N."/>
            <person name="Nakamura H."/>
            <person name="Ohtoshi R."/>
            <person name="Moran D.A.P."/>
            <person name="Shinohara A."/>
            <person name="Yoshida Y."/>
            <person name="Fujiwara M."/>
            <person name="Mori M."/>
            <person name="Tomita M."/>
            <person name="Arakawa K."/>
        </authorList>
    </citation>
    <scope>NUCLEOTIDE SEQUENCE [LARGE SCALE GENOMIC DNA]</scope>
</reference>
<sequence length="66" mass="7584">MQGLWYYFMRHVGHVSNYASDHNQLQQLLEGERRLQTSTFCPEPTARLTFSSLVGVIIGRCLIIIS</sequence>
<dbReference type="AlphaFoldDB" id="A0A4Y1ZY73"/>
<organism evidence="1 2">
    <name type="scientific">Araneus ventricosus</name>
    <name type="common">Orbweaver spider</name>
    <name type="synonym">Epeira ventricosa</name>
    <dbReference type="NCBI Taxonomy" id="182803"/>
    <lineage>
        <taxon>Eukaryota</taxon>
        <taxon>Metazoa</taxon>
        <taxon>Ecdysozoa</taxon>
        <taxon>Arthropoda</taxon>
        <taxon>Chelicerata</taxon>
        <taxon>Arachnida</taxon>
        <taxon>Araneae</taxon>
        <taxon>Araneomorphae</taxon>
        <taxon>Entelegynae</taxon>
        <taxon>Araneoidea</taxon>
        <taxon>Araneidae</taxon>
        <taxon>Araneus</taxon>
    </lineage>
</organism>
<gene>
    <name evidence="1" type="ORF">AVEN_115199_1</name>
</gene>
<dbReference type="EMBL" id="BGPR01000001">
    <property type="protein sequence ID" value="GBL72227.1"/>
    <property type="molecule type" value="Genomic_DNA"/>
</dbReference>
<keyword evidence="2" id="KW-1185">Reference proteome</keyword>
<evidence type="ECO:0000313" key="1">
    <source>
        <dbReference type="EMBL" id="GBL72227.1"/>
    </source>
</evidence>
<proteinExistence type="predicted"/>
<comment type="caution">
    <text evidence="1">The sequence shown here is derived from an EMBL/GenBank/DDBJ whole genome shotgun (WGS) entry which is preliminary data.</text>
</comment>
<dbReference type="Proteomes" id="UP000499080">
    <property type="component" value="Unassembled WGS sequence"/>
</dbReference>
<accession>A0A4Y1ZY73</accession>
<evidence type="ECO:0000313" key="2">
    <source>
        <dbReference type="Proteomes" id="UP000499080"/>
    </source>
</evidence>
<name>A0A4Y1ZY73_ARAVE</name>